<dbReference type="PROSITE" id="PS50097">
    <property type="entry name" value="BTB"/>
    <property type="match status" value="1"/>
</dbReference>
<feature type="domain" description="BTB" evidence="2">
    <location>
        <begin position="17"/>
        <end position="101"/>
    </location>
</feature>
<evidence type="ECO:0000256" key="1">
    <source>
        <dbReference type="SAM" id="MobiDB-lite"/>
    </source>
</evidence>
<gene>
    <name evidence="3" type="ORF">B0T19DRAFT_439701</name>
</gene>
<keyword evidence="4" id="KW-1185">Reference proteome</keyword>
<evidence type="ECO:0000313" key="3">
    <source>
        <dbReference type="EMBL" id="KAK3332900.1"/>
    </source>
</evidence>
<evidence type="ECO:0000259" key="2">
    <source>
        <dbReference type="PROSITE" id="PS50097"/>
    </source>
</evidence>
<dbReference type="AlphaFoldDB" id="A0AAE0MHZ5"/>
<evidence type="ECO:0000313" key="4">
    <source>
        <dbReference type="Proteomes" id="UP001286456"/>
    </source>
</evidence>
<name>A0AAE0MHZ5_9PEZI</name>
<dbReference type="EMBL" id="JAUEPO010000002">
    <property type="protein sequence ID" value="KAK3332900.1"/>
    <property type="molecule type" value="Genomic_DNA"/>
</dbReference>
<feature type="region of interest" description="Disordered" evidence="1">
    <location>
        <begin position="354"/>
        <end position="391"/>
    </location>
</feature>
<organism evidence="3 4">
    <name type="scientific">Cercophora scortea</name>
    <dbReference type="NCBI Taxonomy" id="314031"/>
    <lineage>
        <taxon>Eukaryota</taxon>
        <taxon>Fungi</taxon>
        <taxon>Dikarya</taxon>
        <taxon>Ascomycota</taxon>
        <taxon>Pezizomycotina</taxon>
        <taxon>Sordariomycetes</taxon>
        <taxon>Sordariomycetidae</taxon>
        <taxon>Sordariales</taxon>
        <taxon>Lasiosphaeriaceae</taxon>
        <taxon>Cercophora</taxon>
    </lineage>
</organism>
<protein>
    <recommendedName>
        <fullName evidence="2">BTB domain-containing protein</fullName>
    </recommendedName>
</protein>
<sequence>MEAEPKTPSRVVLDPEGDVILVVNDSDLARSGEFVVSSKILSLASPYFSALTGPKFKEGQQLRSGQHQQTRIALYEDNLDAMDSLLKILHFKSLGELNPKEIAMVAIQSDKYHCLTALLPWVQKWCGQGFDQPGLSVADKGHLALAAHLLLPSRDFMLFAKKNIKHLPRYFAANWKKFDIMQTHIPEDLIYQFSICIHETLKSMQNYLEEVEHRLRYQASYFKMAGEQCLRCGGTFNNEIDETGDIRDSEYHCCCDYHNDDAEHRITKNLCTQPARIADYLAILTDAGLWPFSANFLEPYVSVFDIGKKAQGLVEMMNLKHVCEGGVRQCPLLRELKMAMDELKALEGSAGATLSWPEEHSTQLADWGEPTSEPWVGGEDELDGSDSSMGE</sequence>
<accession>A0AAE0MHZ5</accession>
<dbReference type="InterPro" id="IPR011333">
    <property type="entry name" value="SKP1/BTB/POZ_sf"/>
</dbReference>
<reference evidence="3" key="2">
    <citation type="submission" date="2023-06" db="EMBL/GenBank/DDBJ databases">
        <authorList>
            <consortium name="Lawrence Berkeley National Laboratory"/>
            <person name="Haridas S."/>
            <person name="Hensen N."/>
            <person name="Bonometti L."/>
            <person name="Westerberg I."/>
            <person name="Brannstrom I.O."/>
            <person name="Guillou S."/>
            <person name="Cros-Aarteil S."/>
            <person name="Calhoun S."/>
            <person name="Kuo A."/>
            <person name="Mondo S."/>
            <person name="Pangilinan J."/>
            <person name="Riley R."/>
            <person name="Labutti K."/>
            <person name="Andreopoulos B."/>
            <person name="Lipzen A."/>
            <person name="Chen C."/>
            <person name="Yanf M."/>
            <person name="Daum C."/>
            <person name="Ng V."/>
            <person name="Clum A."/>
            <person name="Steindorff A."/>
            <person name="Ohm R."/>
            <person name="Martin F."/>
            <person name="Silar P."/>
            <person name="Natvig D."/>
            <person name="Lalanne C."/>
            <person name="Gautier V."/>
            <person name="Ament-Velasquez S.L."/>
            <person name="Kruys A."/>
            <person name="Hutchinson M.I."/>
            <person name="Powell A.J."/>
            <person name="Barry K."/>
            <person name="Miller A.N."/>
            <person name="Grigoriev I.V."/>
            <person name="Debuchy R."/>
            <person name="Gladieux P."/>
            <person name="Thoren M.H."/>
            <person name="Johannesson H."/>
        </authorList>
    </citation>
    <scope>NUCLEOTIDE SEQUENCE</scope>
    <source>
        <strain evidence="3">SMH4131-1</strain>
    </source>
</reference>
<dbReference type="InterPro" id="IPR000210">
    <property type="entry name" value="BTB/POZ_dom"/>
</dbReference>
<reference evidence="3" key="1">
    <citation type="journal article" date="2023" name="Mol. Phylogenet. Evol.">
        <title>Genome-scale phylogeny and comparative genomics of the fungal order Sordariales.</title>
        <authorList>
            <person name="Hensen N."/>
            <person name="Bonometti L."/>
            <person name="Westerberg I."/>
            <person name="Brannstrom I.O."/>
            <person name="Guillou S."/>
            <person name="Cros-Aarteil S."/>
            <person name="Calhoun S."/>
            <person name="Haridas S."/>
            <person name="Kuo A."/>
            <person name="Mondo S."/>
            <person name="Pangilinan J."/>
            <person name="Riley R."/>
            <person name="LaButti K."/>
            <person name="Andreopoulos B."/>
            <person name="Lipzen A."/>
            <person name="Chen C."/>
            <person name="Yan M."/>
            <person name="Daum C."/>
            <person name="Ng V."/>
            <person name="Clum A."/>
            <person name="Steindorff A."/>
            <person name="Ohm R.A."/>
            <person name="Martin F."/>
            <person name="Silar P."/>
            <person name="Natvig D.O."/>
            <person name="Lalanne C."/>
            <person name="Gautier V."/>
            <person name="Ament-Velasquez S.L."/>
            <person name="Kruys A."/>
            <person name="Hutchinson M.I."/>
            <person name="Powell A.J."/>
            <person name="Barry K."/>
            <person name="Miller A.N."/>
            <person name="Grigoriev I.V."/>
            <person name="Debuchy R."/>
            <person name="Gladieux P."/>
            <person name="Hiltunen Thoren M."/>
            <person name="Johannesson H."/>
        </authorList>
    </citation>
    <scope>NUCLEOTIDE SEQUENCE</scope>
    <source>
        <strain evidence="3">SMH4131-1</strain>
    </source>
</reference>
<dbReference type="Gene3D" id="3.30.710.10">
    <property type="entry name" value="Potassium Channel Kv1.1, Chain A"/>
    <property type="match status" value="1"/>
</dbReference>
<dbReference type="Proteomes" id="UP001286456">
    <property type="component" value="Unassembled WGS sequence"/>
</dbReference>
<proteinExistence type="predicted"/>
<comment type="caution">
    <text evidence="3">The sequence shown here is derived from an EMBL/GenBank/DDBJ whole genome shotgun (WGS) entry which is preliminary data.</text>
</comment>